<dbReference type="EMBL" id="JARMAB010000006">
    <property type="protein sequence ID" value="MED1202495.1"/>
    <property type="molecule type" value="Genomic_DNA"/>
</dbReference>
<name>A0ABU6MCU7_9BACI</name>
<evidence type="ECO:0000313" key="1">
    <source>
        <dbReference type="EMBL" id="MED1202495.1"/>
    </source>
</evidence>
<evidence type="ECO:0008006" key="3">
    <source>
        <dbReference type="Google" id="ProtNLM"/>
    </source>
</evidence>
<proteinExistence type="predicted"/>
<organism evidence="1 2">
    <name type="scientific">Heyndrickxia acidicola</name>
    <dbReference type="NCBI Taxonomy" id="209389"/>
    <lineage>
        <taxon>Bacteria</taxon>
        <taxon>Bacillati</taxon>
        <taxon>Bacillota</taxon>
        <taxon>Bacilli</taxon>
        <taxon>Bacillales</taxon>
        <taxon>Bacillaceae</taxon>
        <taxon>Heyndrickxia</taxon>
    </lineage>
</organism>
<dbReference type="RefSeq" id="WP_198160237.1">
    <property type="nucleotide sequence ID" value="NZ_JARMAB010000006.1"/>
</dbReference>
<protein>
    <recommendedName>
        <fullName evidence="3">Competence protein</fullName>
    </recommendedName>
</protein>
<gene>
    <name evidence="1" type="ORF">P4T90_05235</name>
</gene>
<accession>A0ABU6MCU7</accession>
<keyword evidence="2" id="KW-1185">Reference proteome</keyword>
<evidence type="ECO:0000313" key="2">
    <source>
        <dbReference type="Proteomes" id="UP001341444"/>
    </source>
</evidence>
<dbReference type="Proteomes" id="UP001341444">
    <property type="component" value="Unassembled WGS sequence"/>
</dbReference>
<sequence length="51" mass="5851">MGKRNKSKRFVQQGKDAVTKHAEQFPYRSTYAEAEARQIDFMKESSLGGIE</sequence>
<reference evidence="1 2" key="1">
    <citation type="submission" date="2023-03" db="EMBL/GenBank/DDBJ databases">
        <title>Bacillus Genome Sequencing.</title>
        <authorList>
            <person name="Dunlap C."/>
        </authorList>
    </citation>
    <scope>NUCLEOTIDE SEQUENCE [LARGE SCALE GENOMIC DNA]</scope>
    <source>
        <strain evidence="1 2">B-23453</strain>
    </source>
</reference>
<comment type="caution">
    <text evidence="1">The sequence shown here is derived from an EMBL/GenBank/DDBJ whole genome shotgun (WGS) entry which is preliminary data.</text>
</comment>